<gene>
    <name evidence="1" type="ORF">G1C96_1094</name>
</gene>
<reference evidence="1 2" key="1">
    <citation type="submission" date="2020-02" db="EMBL/GenBank/DDBJ databases">
        <title>Characterization of phylogenetic diversity of novel bifidobacterial species isolated in Czech ZOOs.</title>
        <authorList>
            <person name="Lugli G.A."/>
            <person name="Vera N.B."/>
            <person name="Ventura M."/>
        </authorList>
    </citation>
    <scope>NUCLEOTIDE SEQUENCE [LARGE SCALE GENOMIC DNA]</scope>
    <source>
        <strain evidence="1 2">DSM 109958</strain>
    </source>
</reference>
<organism evidence="1 2">
    <name type="scientific">Bifidobacterium moraviense</name>
    <dbReference type="NCBI Taxonomy" id="2675323"/>
    <lineage>
        <taxon>Bacteria</taxon>
        <taxon>Bacillati</taxon>
        <taxon>Actinomycetota</taxon>
        <taxon>Actinomycetes</taxon>
        <taxon>Bifidobacteriales</taxon>
        <taxon>Bifidobacteriaceae</taxon>
        <taxon>Bifidobacterium</taxon>
    </lineage>
</organism>
<sequence>MATGKKKRRMSPAKRRMYRRRRIVAGIALVVVLCLCGALIWGVGKGVTSFYTWLHRADINAVSRSAVPTARKTSGVPNCSSSDVTLSLSSSAATLPVGGSIDFTATVTYTGSNQCLINVSSANRVLTVTSSDQTVYHSDVCPANARMLLLGRAAELKENSQKITWGANSNASDTECRQDSELPKVARGTYVARLSLKNAPDVRSEPVTIEVQ</sequence>
<keyword evidence="2" id="KW-1185">Reference proteome</keyword>
<name>A0A7Y0F1W4_9BIFI</name>
<evidence type="ECO:0008006" key="3">
    <source>
        <dbReference type="Google" id="ProtNLM"/>
    </source>
</evidence>
<comment type="caution">
    <text evidence="1">The sequence shown here is derived from an EMBL/GenBank/DDBJ whole genome shotgun (WGS) entry which is preliminary data.</text>
</comment>
<proteinExistence type="predicted"/>
<protein>
    <recommendedName>
        <fullName evidence="3">Peptide ABC transporter permease</fullName>
    </recommendedName>
</protein>
<dbReference type="Proteomes" id="UP000588277">
    <property type="component" value="Unassembled WGS sequence"/>
</dbReference>
<accession>A0A7Y0F1W4</accession>
<dbReference type="AlphaFoldDB" id="A0A7Y0F1W4"/>
<evidence type="ECO:0000313" key="1">
    <source>
        <dbReference type="EMBL" id="NMN00515.1"/>
    </source>
</evidence>
<dbReference type="EMBL" id="JAAIIH010000006">
    <property type="protein sequence ID" value="NMN00515.1"/>
    <property type="molecule type" value="Genomic_DNA"/>
</dbReference>
<evidence type="ECO:0000313" key="2">
    <source>
        <dbReference type="Proteomes" id="UP000588277"/>
    </source>
</evidence>